<dbReference type="InterPro" id="IPR009825">
    <property type="entry name" value="ECF_substrate-spec-like"/>
</dbReference>
<dbReference type="EMBL" id="JABAFG010000016">
    <property type="protein sequence ID" value="NME28879.1"/>
    <property type="molecule type" value="Genomic_DNA"/>
</dbReference>
<evidence type="ECO:0000256" key="2">
    <source>
        <dbReference type="ARBA" id="ARBA00022989"/>
    </source>
</evidence>
<gene>
    <name evidence="4" type="ORF">HF872_09640</name>
</gene>
<dbReference type="Proteomes" id="UP000591071">
    <property type="component" value="Unassembled WGS sequence"/>
</dbReference>
<accession>A0A848C0N7</accession>
<organism evidence="4 5">
    <name type="scientific">Megasphaera hexanoica</name>
    <dbReference type="NCBI Taxonomy" id="1675036"/>
    <lineage>
        <taxon>Bacteria</taxon>
        <taxon>Bacillati</taxon>
        <taxon>Bacillota</taxon>
        <taxon>Negativicutes</taxon>
        <taxon>Veillonellales</taxon>
        <taxon>Veillonellaceae</taxon>
        <taxon>Megasphaera</taxon>
    </lineage>
</organism>
<dbReference type="GO" id="GO:0016020">
    <property type="term" value="C:membrane"/>
    <property type="evidence" value="ECO:0007669"/>
    <property type="project" value="InterPro"/>
</dbReference>
<dbReference type="PANTHER" id="PTHR37815:SF3">
    <property type="entry name" value="UPF0397 PROTEIN SPR0429"/>
    <property type="match status" value="1"/>
</dbReference>
<sequence length="182" mass="19425">MSHPADAAPQAPYTTKSICLSAVLAAVVFIMTFVPRIPIPLGYAHLGDAVIFLSFLYFNRREAALAAAIGSCLSDFLGGFPLWIAPTFVIKYVMVFIVFAICCRGTRKSAIYSVRTLIAFLLSSLWMAIAYTLAGAVLFGSIQAGLASLPGLLMEGLLNTIAAMGAGIFLKQLPTTRQGSIR</sequence>
<protein>
    <submittedName>
        <fullName evidence="4">ECF transporter S component</fullName>
    </submittedName>
</protein>
<evidence type="ECO:0000256" key="1">
    <source>
        <dbReference type="ARBA" id="ARBA00022692"/>
    </source>
</evidence>
<dbReference type="AlphaFoldDB" id="A0A848C0N7"/>
<dbReference type="PANTHER" id="PTHR37815">
    <property type="entry name" value="UPF0397 PROTEIN BC_2624-RELATED"/>
    <property type="match status" value="1"/>
</dbReference>
<keyword evidence="3" id="KW-0472">Membrane</keyword>
<comment type="caution">
    <text evidence="4">The sequence shown here is derived from an EMBL/GenBank/DDBJ whole genome shotgun (WGS) entry which is preliminary data.</text>
</comment>
<dbReference type="RefSeq" id="WP_170087847.1">
    <property type="nucleotide sequence ID" value="NZ_JABAFG010000016.1"/>
</dbReference>
<evidence type="ECO:0000256" key="3">
    <source>
        <dbReference type="SAM" id="Phobius"/>
    </source>
</evidence>
<feature type="transmembrane region" description="Helical" evidence="3">
    <location>
        <begin position="118"/>
        <end position="139"/>
    </location>
</feature>
<dbReference type="Gene3D" id="1.10.1760.20">
    <property type="match status" value="1"/>
</dbReference>
<dbReference type="Pfam" id="PF07155">
    <property type="entry name" value="ECF-ribofla_trS"/>
    <property type="match status" value="1"/>
</dbReference>
<keyword evidence="1 3" id="KW-0812">Transmembrane</keyword>
<feature type="transmembrane region" description="Helical" evidence="3">
    <location>
        <begin position="89"/>
        <end position="106"/>
    </location>
</feature>
<reference evidence="4 5" key="1">
    <citation type="submission" date="2020-04" db="EMBL/GenBank/DDBJ databases">
        <authorList>
            <person name="Hitch T.C.A."/>
            <person name="Wylensek D."/>
            <person name="Clavel T."/>
        </authorList>
    </citation>
    <scope>NUCLEOTIDE SEQUENCE [LARGE SCALE GENOMIC DNA]</scope>
    <source>
        <strain evidence="4 5">Oil-RF-744-FAT-WT-6-1</strain>
    </source>
</reference>
<proteinExistence type="predicted"/>
<feature type="transmembrane region" description="Helical" evidence="3">
    <location>
        <begin position="151"/>
        <end position="170"/>
    </location>
</feature>
<evidence type="ECO:0000313" key="4">
    <source>
        <dbReference type="EMBL" id="NME28879.1"/>
    </source>
</evidence>
<name>A0A848C0N7_9FIRM</name>
<feature type="transmembrane region" description="Helical" evidence="3">
    <location>
        <begin position="18"/>
        <end position="35"/>
    </location>
</feature>
<keyword evidence="2 3" id="KW-1133">Transmembrane helix</keyword>
<evidence type="ECO:0000313" key="5">
    <source>
        <dbReference type="Proteomes" id="UP000591071"/>
    </source>
</evidence>